<proteinExistence type="predicted"/>
<protein>
    <submittedName>
        <fullName evidence="2">Uncharacterized protein</fullName>
    </submittedName>
</protein>
<comment type="caution">
    <text evidence="2">The sequence shown here is derived from an EMBL/GenBank/DDBJ whole genome shotgun (WGS) entry which is preliminary data.</text>
</comment>
<evidence type="ECO:0000256" key="1">
    <source>
        <dbReference type="SAM" id="MobiDB-lite"/>
    </source>
</evidence>
<keyword evidence="3" id="KW-1185">Reference proteome</keyword>
<feature type="compositionally biased region" description="Basic and acidic residues" evidence="1">
    <location>
        <begin position="470"/>
        <end position="482"/>
    </location>
</feature>
<sequence length="507" mass="57623">MRRSAVLDVFCPTSTSKVYDPENKVKCFAYEPNSNKLEAGWGGRSYSLHDLLPMQLDGDENLLASDLPEIKVWKFGNNSEPWHVRVYEDNIIEMDAEDPTKEAVWREVRGSDRKMHVMFGRIPRRRERDPAVPIIVVRRELSYFTSFSILRAVTGQERHDRLKHFKALELRELEDDWTSVDLVTRTDEDFVKWRAASKDTPDNFSTWRSTFTQANGMTREVGEITLILLSTRSAALCGGASLYCGPVDPHLARIGASSVTPRVLCRAKGSLVPALDLARQPGSPMNSLFLYSSTRDGQRVTGKTTTCSYRSDARHFVTTDSSCDPLGLSNKFTMPVKGRIFLSDVPYTLREVVPYPHSVLCKIIPGSTVFASDEPFWRVAKGDDNSDCRFHVQRSRSSFSEMAVNASSSDHLLRFHDPVLGVAYGFMADLRVGDESEIVLLIMEVKKDGGMQFAVLRMDKDEENDDWVRLSSDDSYEEEPHRPPTSRRGRLAHSAMKIKNWWNRPRR</sequence>
<accession>A0A7J6Q1W0</accession>
<dbReference type="EMBL" id="JABANO010036073">
    <property type="protein sequence ID" value="KAF4702415.1"/>
    <property type="molecule type" value="Genomic_DNA"/>
</dbReference>
<feature type="region of interest" description="Disordered" evidence="1">
    <location>
        <begin position="470"/>
        <end position="491"/>
    </location>
</feature>
<evidence type="ECO:0000313" key="2">
    <source>
        <dbReference type="EMBL" id="KAF4702415.1"/>
    </source>
</evidence>
<dbReference type="AlphaFoldDB" id="A0A7J6Q1W0"/>
<evidence type="ECO:0000313" key="3">
    <source>
        <dbReference type="Proteomes" id="UP000553632"/>
    </source>
</evidence>
<reference evidence="2 3" key="1">
    <citation type="submission" date="2020-04" db="EMBL/GenBank/DDBJ databases">
        <title>Perkinsus olseni comparative genomics.</title>
        <authorList>
            <person name="Bogema D.R."/>
        </authorList>
    </citation>
    <scope>NUCLEOTIDE SEQUENCE [LARGE SCALE GENOMIC DNA]</scope>
    <source>
        <strain evidence="2 3">ATCC PRA-207</strain>
    </source>
</reference>
<name>A0A7J6Q1W0_PEROL</name>
<dbReference type="Proteomes" id="UP000553632">
    <property type="component" value="Unassembled WGS sequence"/>
</dbReference>
<organism evidence="2 3">
    <name type="scientific">Perkinsus olseni</name>
    <name type="common">Perkinsus atlanticus</name>
    <dbReference type="NCBI Taxonomy" id="32597"/>
    <lineage>
        <taxon>Eukaryota</taxon>
        <taxon>Sar</taxon>
        <taxon>Alveolata</taxon>
        <taxon>Perkinsozoa</taxon>
        <taxon>Perkinsea</taxon>
        <taxon>Perkinsida</taxon>
        <taxon>Perkinsidae</taxon>
        <taxon>Perkinsus</taxon>
    </lineage>
</organism>
<gene>
    <name evidence="2" type="ORF">FOZ63_000945</name>
</gene>